<dbReference type="RefSeq" id="WP_074715039.1">
    <property type="nucleotide sequence ID" value="NZ_FNPG01000004.1"/>
</dbReference>
<proteinExistence type="predicted"/>
<protein>
    <recommendedName>
        <fullName evidence="4">Phage minor structural protein GP20</fullName>
    </recommendedName>
</protein>
<gene>
    <name evidence="2" type="ORF">SAMN02910414_00128</name>
</gene>
<dbReference type="Proteomes" id="UP000183918">
    <property type="component" value="Unassembled WGS sequence"/>
</dbReference>
<accession>A0A1H3F3S7</accession>
<evidence type="ECO:0000256" key="1">
    <source>
        <dbReference type="SAM" id="Coils"/>
    </source>
</evidence>
<evidence type="ECO:0000313" key="2">
    <source>
        <dbReference type="EMBL" id="SDX85622.1"/>
    </source>
</evidence>
<feature type="coiled-coil region" evidence="1">
    <location>
        <begin position="34"/>
        <end position="98"/>
    </location>
</feature>
<keyword evidence="1" id="KW-0175">Coiled coil</keyword>
<evidence type="ECO:0000313" key="3">
    <source>
        <dbReference type="Proteomes" id="UP000183918"/>
    </source>
</evidence>
<dbReference type="InterPro" id="IPR009636">
    <property type="entry name" value="SCAF"/>
</dbReference>
<reference evidence="2 3" key="1">
    <citation type="submission" date="2016-10" db="EMBL/GenBank/DDBJ databases">
        <authorList>
            <person name="de Groot N.N."/>
        </authorList>
    </citation>
    <scope>NUCLEOTIDE SEQUENCE [LARGE SCALE GENOMIC DNA]</scope>
    <source>
        <strain evidence="2 3">DSM 14045</strain>
    </source>
</reference>
<name>A0A1H3F3S7_9FIRM</name>
<dbReference type="OrthoDB" id="2067520at2"/>
<keyword evidence="3" id="KW-1185">Reference proteome</keyword>
<evidence type="ECO:0008006" key="4">
    <source>
        <dbReference type="Google" id="ProtNLM"/>
    </source>
</evidence>
<organism evidence="2 3">
    <name type="scientific">Lachnobacterium bovis DSM 14045</name>
    <dbReference type="NCBI Taxonomy" id="1122142"/>
    <lineage>
        <taxon>Bacteria</taxon>
        <taxon>Bacillati</taxon>
        <taxon>Bacillota</taxon>
        <taxon>Clostridia</taxon>
        <taxon>Lachnospirales</taxon>
        <taxon>Lachnospiraceae</taxon>
        <taxon>Lachnobacterium</taxon>
    </lineage>
</organism>
<dbReference type="AlphaFoldDB" id="A0A1H3F3S7"/>
<dbReference type="STRING" id="1122142.SAMN02910414_00128"/>
<sequence length="118" mass="13174">MSLEEILKSQGLTDEQIQKVVGEMKQNKIFTAGEENLDIRYSKLKEKYNALANKPTGDDDTSNTTVTDKELAELQKKVKEYEATVNVQTQALAEAKKESAIKMALVSSKAKTTDIDYL</sequence>
<dbReference type="Pfam" id="PF06810">
    <property type="entry name" value="Phage_scaffold"/>
    <property type="match status" value="1"/>
</dbReference>
<dbReference type="EMBL" id="FNPG01000004">
    <property type="protein sequence ID" value="SDX85622.1"/>
    <property type="molecule type" value="Genomic_DNA"/>
</dbReference>